<feature type="region of interest" description="Disordered" evidence="1">
    <location>
        <begin position="1"/>
        <end position="85"/>
    </location>
</feature>
<comment type="caution">
    <text evidence="2">The sequence shown here is derived from an EMBL/GenBank/DDBJ whole genome shotgun (WGS) entry which is preliminary data.</text>
</comment>
<dbReference type="Proteomes" id="UP001165561">
    <property type="component" value="Unassembled WGS sequence"/>
</dbReference>
<evidence type="ECO:0000313" key="3">
    <source>
        <dbReference type="Proteomes" id="UP001165561"/>
    </source>
</evidence>
<protein>
    <submittedName>
        <fullName evidence="2">Uncharacterized protein</fullName>
    </submittedName>
</protein>
<keyword evidence="3" id="KW-1185">Reference proteome</keyword>
<organism evidence="2 3">
    <name type="scientific">Georgenia halotolerans</name>
    <dbReference type="NCBI Taxonomy" id="3028317"/>
    <lineage>
        <taxon>Bacteria</taxon>
        <taxon>Bacillati</taxon>
        <taxon>Actinomycetota</taxon>
        <taxon>Actinomycetes</taxon>
        <taxon>Micrococcales</taxon>
        <taxon>Bogoriellaceae</taxon>
        <taxon>Georgenia</taxon>
    </lineage>
</organism>
<accession>A0ABT5U0N1</accession>
<proteinExistence type="predicted"/>
<feature type="compositionally biased region" description="Basic and acidic residues" evidence="1">
    <location>
        <begin position="72"/>
        <end position="85"/>
    </location>
</feature>
<dbReference type="EMBL" id="JARACI010001158">
    <property type="protein sequence ID" value="MDD9207809.1"/>
    <property type="molecule type" value="Genomic_DNA"/>
</dbReference>
<gene>
    <name evidence="2" type="ORF">PU560_15240</name>
</gene>
<reference evidence="2" key="1">
    <citation type="submission" date="2023-02" db="EMBL/GenBank/DDBJ databases">
        <title>Georgenia sp.10Sc9-8, isolated from a soil sample collected from the Taklamakan desert.</title>
        <authorList>
            <person name="Liu S."/>
        </authorList>
    </citation>
    <scope>NUCLEOTIDE SEQUENCE</scope>
    <source>
        <strain evidence="2">10Sc9-8</strain>
    </source>
</reference>
<evidence type="ECO:0000256" key="1">
    <source>
        <dbReference type="SAM" id="MobiDB-lite"/>
    </source>
</evidence>
<feature type="non-terminal residue" evidence="2">
    <location>
        <position position="1"/>
    </location>
</feature>
<name>A0ABT5U0N1_9MICO</name>
<sequence length="85" mass="8539">ANKKNNDEEETTVEPVTPTTPPATTPPATAAPAAPPVAGTGAREAEGAESTAALDADTGRLTGIDDPSTSNRKTDVNRAEDPGRG</sequence>
<evidence type="ECO:0000313" key="2">
    <source>
        <dbReference type="EMBL" id="MDD9207809.1"/>
    </source>
</evidence>
<feature type="compositionally biased region" description="Low complexity" evidence="1">
    <location>
        <begin position="26"/>
        <end position="53"/>
    </location>
</feature>